<protein>
    <recommendedName>
        <fullName evidence="3">HTH psq-type domain-containing protein</fullName>
    </recommendedName>
</protein>
<name>A0ABQ9I105_9NEOP</name>
<proteinExistence type="predicted"/>
<accession>A0ABQ9I105</accession>
<reference evidence="1 2" key="1">
    <citation type="submission" date="2023-02" db="EMBL/GenBank/DDBJ databases">
        <title>LHISI_Scaffold_Assembly.</title>
        <authorList>
            <person name="Stuart O.P."/>
            <person name="Cleave R."/>
            <person name="Magrath M.J.L."/>
            <person name="Mikheyev A.S."/>
        </authorList>
    </citation>
    <scope>NUCLEOTIDE SEQUENCE [LARGE SCALE GENOMIC DNA]</scope>
    <source>
        <strain evidence="1">Daus_M_001</strain>
        <tissue evidence="1">Leg muscle</tissue>
    </source>
</reference>
<sequence length="119" mass="13997">MPRTRRRKGEPTPPSRRTWDKVKMVEAVKKVRSYEMGVKKAVKIVEMPMTTLRRFARQVETSPAIWLSKNFGERRRTCFWRTRANKSAAGEVAEEGHRMLRERRKSNQIAQTLTIQLPT</sequence>
<evidence type="ECO:0000313" key="2">
    <source>
        <dbReference type="Proteomes" id="UP001159363"/>
    </source>
</evidence>
<comment type="caution">
    <text evidence="1">The sequence shown here is derived from an EMBL/GenBank/DDBJ whole genome shotgun (WGS) entry which is preliminary data.</text>
</comment>
<organism evidence="1 2">
    <name type="scientific">Dryococelus australis</name>
    <dbReference type="NCBI Taxonomy" id="614101"/>
    <lineage>
        <taxon>Eukaryota</taxon>
        <taxon>Metazoa</taxon>
        <taxon>Ecdysozoa</taxon>
        <taxon>Arthropoda</taxon>
        <taxon>Hexapoda</taxon>
        <taxon>Insecta</taxon>
        <taxon>Pterygota</taxon>
        <taxon>Neoptera</taxon>
        <taxon>Polyneoptera</taxon>
        <taxon>Phasmatodea</taxon>
        <taxon>Verophasmatodea</taxon>
        <taxon>Anareolatae</taxon>
        <taxon>Phasmatidae</taxon>
        <taxon>Eurycanthinae</taxon>
        <taxon>Dryococelus</taxon>
    </lineage>
</organism>
<dbReference type="Gene3D" id="1.10.10.60">
    <property type="entry name" value="Homeodomain-like"/>
    <property type="match status" value="1"/>
</dbReference>
<dbReference type="EMBL" id="JARBHB010000003">
    <property type="protein sequence ID" value="KAJ8890327.1"/>
    <property type="molecule type" value="Genomic_DNA"/>
</dbReference>
<evidence type="ECO:0008006" key="3">
    <source>
        <dbReference type="Google" id="ProtNLM"/>
    </source>
</evidence>
<gene>
    <name evidence="1" type="ORF">PR048_009835</name>
</gene>
<keyword evidence="2" id="KW-1185">Reference proteome</keyword>
<dbReference type="Proteomes" id="UP001159363">
    <property type="component" value="Chromosome 3"/>
</dbReference>
<evidence type="ECO:0000313" key="1">
    <source>
        <dbReference type="EMBL" id="KAJ8890327.1"/>
    </source>
</evidence>